<keyword evidence="7" id="KW-0862">Zinc</keyword>
<dbReference type="GO" id="GO:0016485">
    <property type="term" value="P:protein processing"/>
    <property type="evidence" value="ECO:0007669"/>
    <property type="project" value="TreeGrafter"/>
</dbReference>
<evidence type="ECO:0000256" key="9">
    <source>
        <dbReference type="PROSITE-ProRule" id="PRU01379"/>
    </source>
</evidence>
<dbReference type="PRINTS" id="PR00765">
    <property type="entry name" value="CRBOXYPTASEA"/>
</dbReference>
<gene>
    <name evidence="12" type="ORF">CRM22_008104</name>
</gene>
<dbReference type="InterPro" id="IPR000834">
    <property type="entry name" value="Peptidase_M14"/>
</dbReference>
<evidence type="ECO:0000256" key="4">
    <source>
        <dbReference type="ARBA" id="ARBA00022670"/>
    </source>
</evidence>
<reference evidence="12 13" key="1">
    <citation type="journal article" date="2019" name="BMC Genomics">
        <title>New insights from Opisthorchis felineus genome: update on genomics of the epidemiologically important liver flukes.</title>
        <authorList>
            <person name="Ershov N.I."/>
            <person name="Mordvinov V.A."/>
            <person name="Prokhortchouk E.B."/>
            <person name="Pakharukova M.Y."/>
            <person name="Gunbin K.V."/>
            <person name="Ustyantsev K."/>
            <person name="Genaev M.A."/>
            <person name="Blinov A.G."/>
            <person name="Mazur A."/>
            <person name="Boulygina E."/>
            <person name="Tsygankova S."/>
            <person name="Khrameeva E."/>
            <person name="Chekanov N."/>
            <person name="Fan G."/>
            <person name="Xiao A."/>
            <person name="Zhang H."/>
            <person name="Xu X."/>
            <person name="Yang H."/>
            <person name="Solovyev V."/>
            <person name="Lee S.M."/>
            <person name="Liu X."/>
            <person name="Afonnikov D.A."/>
            <person name="Skryabin K.G."/>
        </authorList>
    </citation>
    <scope>NUCLEOTIDE SEQUENCE [LARGE SCALE GENOMIC DNA]</scope>
    <source>
        <strain evidence="12">AK-0245</strain>
        <tissue evidence="12">Whole organism</tissue>
    </source>
</reference>
<dbReference type="Pfam" id="PF00246">
    <property type="entry name" value="Peptidase_M14"/>
    <property type="match status" value="1"/>
</dbReference>
<keyword evidence="10" id="KW-0732">Signal</keyword>
<evidence type="ECO:0000256" key="3">
    <source>
        <dbReference type="ARBA" id="ARBA00022645"/>
    </source>
</evidence>
<dbReference type="SUPFAM" id="SSF49464">
    <property type="entry name" value="Carboxypeptidase regulatory domain-like"/>
    <property type="match status" value="1"/>
</dbReference>
<dbReference type="Gene3D" id="2.60.40.1120">
    <property type="entry name" value="Carboxypeptidase-like, regulatory domain"/>
    <property type="match status" value="1"/>
</dbReference>
<feature type="chain" id="PRO_5020275601" description="Peptidase M14 domain-containing protein" evidence="10">
    <location>
        <begin position="23"/>
        <end position="517"/>
    </location>
</feature>
<sequence length="517" mass="58765">MGNYSFQILWIFFLSFTAFVHGRQEQEDQPQLQNQFQQQEFLWDRYHSNSELNDILESVHKQCPQITRVYQLSSSGSTKTIGGNVLTVIEFTNQPGTHRLGIPEFKYIANMHGNEPVGRELLLRLAFYLCEKYQDGNWAIRWLVNNTRIHILATMNPDGFDISVNAPDKEGNVGRLNRNNVDLNRNFPDLDKVVFRNMKDQDKPIDHLYDGPIIGSQFERETSMIMNWLSHINFVLSANLHGGALVVNFPYDSSSDGKTEIQRTPDHAIFVDLARSYADRSPKMRSGEVLCDDGDKDFDRGIVNGAQWYPINGSMQDYNYLATNAFEVTIELGCKKFPPNSELSGLWNENKDALMNFMFQVHRGVKGLVYGYDGKNLLPVSQAVVRVVNVTNPYNVHVITHNIWSGPQGDYYRLLTRGRYWIRFEAPGFDSAATCFEINDLPEWGDTRHRPAMVLNALLLKRNVSTNERLHDLTAEGGIEFDAVSRVAADCAGFNGQLMDAEGEIEADSDDGLEGRK</sequence>
<evidence type="ECO:0000256" key="1">
    <source>
        <dbReference type="ARBA" id="ARBA00001947"/>
    </source>
</evidence>
<dbReference type="InterPro" id="IPR057246">
    <property type="entry name" value="CARBOXYPEPT_ZN_1"/>
</dbReference>
<dbReference type="AlphaFoldDB" id="A0A4S2LKL2"/>
<dbReference type="PROSITE" id="PS00133">
    <property type="entry name" value="CARBOXYPEPT_ZN_2"/>
    <property type="match status" value="1"/>
</dbReference>
<dbReference type="EMBL" id="SJOL01008063">
    <property type="protein sequence ID" value="TGZ61198.1"/>
    <property type="molecule type" value="Genomic_DNA"/>
</dbReference>
<dbReference type="OrthoDB" id="10249045at2759"/>
<dbReference type="GO" id="GO:0008270">
    <property type="term" value="F:zinc ion binding"/>
    <property type="evidence" value="ECO:0007669"/>
    <property type="project" value="InterPro"/>
</dbReference>
<dbReference type="GO" id="GO:0006518">
    <property type="term" value="P:peptide metabolic process"/>
    <property type="evidence" value="ECO:0007669"/>
    <property type="project" value="TreeGrafter"/>
</dbReference>
<dbReference type="GO" id="GO:0005615">
    <property type="term" value="C:extracellular space"/>
    <property type="evidence" value="ECO:0007669"/>
    <property type="project" value="TreeGrafter"/>
</dbReference>
<dbReference type="PROSITE" id="PS00132">
    <property type="entry name" value="CARBOXYPEPT_ZN_1"/>
    <property type="match status" value="1"/>
</dbReference>
<dbReference type="FunFam" id="3.40.630.10:FF:000020">
    <property type="entry name" value="Carboxypeptidase D"/>
    <property type="match status" value="1"/>
</dbReference>
<comment type="caution">
    <text evidence="12">The sequence shown here is derived from an EMBL/GenBank/DDBJ whole genome shotgun (WGS) entry which is preliminary data.</text>
</comment>
<dbReference type="InterPro" id="IPR050753">
    <property type="entry name" value="Peptidase_M14_domain"/>
</dbReference>
<dbReference type="PANTHER" id="PTHR11532:SF93">
    <property type="entry name" value="CARBOXYPEPTIDASE E"/>
    <property type="match status" value="1"/>
</dbReference>
<proteinExistence type="inferred from homology"/>
<keyword evidence="6" id="KW-0378">Hydrolase</keyword>
<dbReference type="SUPFAM" id="SSF53187">
    <property type="entry name" value="Zn-dependent exopeptidases"/>
    <property type="match status" value="1"/>
</dbReference>
<comment type="similarity">
    <text evidence="2 9">Belongs to the peptidase M14 family.</text>
</comment>
<dbReference type="SMART" id="SM00631">
    <property type="entry name" value="Zn_pept"/>
    <property type="match status" value="1"/>
</dbReference>
<evidence type="ECO:0000256" key="6">
    <source>
        <dbReference type="ARBA" id="ARBA00022801"/>
    </source>
</evidence>
<accession>A0A4S2LKL2</accession>
<keyword evidence="13" id="KW-1185">Reference proteome</keyword>
<evidence type="ECO:0000256" key="2">
    <source>
        <dbReference type="ARBA" id="ARBA00005988"/>
    </source>
</evidence>
<dbReference type="STRING" id="147828.A0A4S2LKL2"/>
<dbReference type="Gene3D" id="3.40.630.10">
    <property type="entry name" value="Zn peptidases"/>
    <property type="match status" value="1"/>
</dbReference>
<evidence type="ECO:0000256" key="8">
    <source>
        <dbReference type="ARBA" id="ARBA00023180"/>
    </source>
</evidence>
<protein>
    <recommendedName>
        <fullName evidence="11">Peptidase M14 domain-containing protein</fullName>
    </recommendedName>
</protein>
<evidence type="ECO:0000259" key="11">
    <source>
        <dbReference type="PROSITE" id="PS52035"/>
    </source>
</evidence>
<evidence type="ECO:0000313" key="12">
    <source>
        <dbReference type="EMBL" id="TGZ61198.1"/>
    </source>
</evidence>
<keyword evidence="8" id="KW-0325">Glycoprotein</keyword>
<keyword evidence="3" id="KW-0121">Carboxypeptidase</keyword>
<dbReference type="PROSITE" id="PS52035">
    <property type="entry name" value="PEPTIDASE_M14"/>
    <property type="match status" value="1"/>
</dbReference>
<dbReference type="InterPro" id="IPR008969">
    <property type="entry name" value="CarboxyPept-like_regulatory"/>
</dbReference>
<dbReference type="Proteomes" id="UP000308267">
    <property type="component" value="Unassembled WGS sequence"/>
</dbReference>
<evidence type="ECO:0000313" key="13">
    <source>
        <dbReference type="Proteomes" id="UP000308267"/>
    </source>
</evidence>
<evidence type="ECO:0000256" key="10">
    <source>
        <dbReference type="SAM" id="SignalP"/>
    </source>
</evidence>
<feature type="domain" description="Peptidase M14" evidence="11">
    <location>
        <begin position="45"/>
        <end position="361"/>
    </location>
</feature>
<evidence type="ECO:0000256" key="7">
    <source>
        <dbReference type="ARBA" id="ARBA00022833"/>
    </source>
</evidence>
<keyword evidence="4" id="KW-0645">Protease</keyword>
<name>A0A4S2LKL2_OPIFE</name>
<organism evidence="12 13">
    <name type="scientific">Opisthorchis felineus</name>
    <dbReference type="NCBI Taxonomy" id="147828"/>
    <lineage>
        <taxon>Eukaryota</taxon>
        <taxon>Metazoa</taxon>
        <taxon>Spiralia</taxon>
        <taxon>Lophotrochozoa</taxon>
        <taxon>Platyhelminthes</taxon>
        <taxon>Trematoda</taxon>
        <taxon>Digenea</taxon>
        <taxon>Opisthorchiida</taxon>
        <taxon>Opisthorchiata</taxon>
        <taxon>Opisthorchiidae</taxon>
        <taxon>Opisthorchis</taxon>
    </lineage>
</organism>
<feature type="active site" description="Proton donor/acceptor" evidence="9">
    <location>
        <position position="331"/>
    </location>
</feature>
<dbReference type="GO" id="GO:0004181">
    <property type="term" value="F:metallocarboxypeptidase activity"/>
    <property type="evidence" value="ECO:0007669"/>
    <property type="project" value="InterPro"/>
</dbReference>
<keyword evidence="5" id="KW-0479">Metal-binding</keyword>
<feature type="signal peptide" evidence="10">
    <location>
        <begin position="1"/>
        <end position="22"/>
    </location>
</feature>
<dbReference type="InterPro" id="IPR057247">
    <property type="entry name" value="CARBOXYPEPT_ZN_2"/>
</dbReference>
<dbReference type="PANTHER" id="PTHR11532">
    <property type="entry name" value="PROTEASE M14 CARBOXYPEPTIDASE"/>
    <property type="match status" value="1"/>
</dbReference>
<comment type="cofactor">
    <cofactor evidence="1">
        <name>Zn(2+)</name>
        <dbReference type="ChEBI" id="CHEBI:29105"/>
    </cofactor>
</comment>
<evidence type="ECO:0000256" key="5">
    <source>
        <dbReference type="ARBA" id="ARBA00022723"/>
    </source>
</evidence>
<dbReference type="CDD" id="cd03858">
    <property type="entry name" value="M14_CP_N-E_like"/>
    <property type="match status" value="1"/>
</dbReference>